<keyword evidence="2 5" id="KW-0378">Hydrolase</keyword>
<dbReference type="STRING" id="1185766.SAMN05216224_101400"/>
<reference evidence="5 6" key="1">
    <citation type="submission" date="2014-03" db="EMBL/GenBank/DDBJ databases">
        <title>The draft genome sequence of Thioclava dalianensis DLFJ1-1.</title>
        <authorList>
            <person name="Lai Q."/>
            <person name="Shao Z."/>
        </authorList>
    </citation>
    <scope>NUCLEOTIDE SEQUENCE [LARGE SCALE GENOMIC DNA]</scope>
    <source>
        <strain evidence="5 6">DLFJ1-1</strain>
    </source>
</reference>
<dbReference type="Gene3D" id="3.40.50.1820">
    <property type="entry name" value="alpha/beta hydrolase"/>
    <property type="match status" value="1"/>
</dbReference>
<dbReference type="Pfam" id="PF07859">
    <property type="entry name" value="Abhydrolase_3"/>
    <property type="match status" value="1"/>
</dbReference>
<evidence type="ECO:0000256" key="3">
    <source>
        <dbReference type="PROSITE-ProRule" id="PRU10038"/>
    </source>
</evidence>
<dbReference type="eggNOG" id="COG0657">
    <property type="taxonomic scope" value="Bacteria"/>
</dbReference>
<name>A0A074U692_9RHOB</name>
<evidence type="ECO:0000256" key="2">
    <source>
        <dbReference type="ARBA" id="ARBA00022801"/>
    </source>
</evidence>
<accession>A0A074U692</accession>
<dbReference type="PANTHER" id="PTHR48081:SF8">
    <property type="entry name" value="ALPHA_BETA HYDROLASE FOLD-3 DOMAIN-CONTAINING PROTEIN-RELATED"/>
    <property type="match status" value="1"/>
</dbReference>
<dbReference type="PANTHER" id="PTHR48081">
    <property type="entry name" value="AB HYDROLASE SUPERFAMILY PROTEIN C4A8.06C"/>
    <property type="match status" value="1"/>
</dbReference>
<proteinExistence type="inferred from homology"/>
<sequence>MSLQLRILNLILRAGAKRRVAATTDPLRVRREMARGTSWAIVPPRGLCLLHRRCGGMPALSLRVGQVAHDAVVLYLHGGGYVSGSPFMYRGLAGRLSRLSGLEVIVPDYRLAPEHPLPAAVDDAQAAWDDLVAKGYAPDRIILAGDSAGGGLAFLLLARLCAAGTPPAGVIAFSPWTDLSGSGESYRENVATDVILTPARIRKCSEDARGELASDDPSVSPLFANFEAPPPVLIQHSMAELLSDDSLSMAERLRSFGCDVLVQSWPDTPHVWQFFDGRLPEAREALEDAAQAARRMLKM</sequence>
<dbReference type="PROSITE" id="PS01174">
    <property type="entry name" value="LIPASE_GDXG_SER"/>
    <property type="match status" value="1"/>
</dbReference>
<dbReference type="SUPFAM" id="SSF53474">
    <property type="entry name" value="alpha/beta-Hydrolases"/>
    <property type="match status" value="1"/>
</dbReference>
<keyword evidence="6" id="KW-1185">Reference proteome</keyword>
<dbReference type="Proteomes" id="UP000027725">
    <property type="component" value="Unassembled WGS sequence"/>
</dbReference>
<feature type="domain" description="Alpha/beta hydrolase fold-3" evidence="4">
    <location>
        <begin position="73"/>
        <end position="273"/>
    </location>
</feature>
<dbReference type="InterPro" id="IPR029058">
    <property type="entry name" value="AB_hydrolase_fold"/>
</dbReference>
<dbReference type="InterPro" id="IPR033140">
    <property type="entry name" value="Lipase_GDXG_put_SER_AS"/>
</dbReference>
<gene>
    <name evidence="5" type="ORF">DL1_18700</name>
</gene>
<dbReference type="AlphaFoldDB" id="A0A074U692"/>
<protein>
    <submittedName>
        <fullName evidence="5">Alpha/beta hydrolase</fullName>
    </submittedName>
</protein>
<feature type="active site" evidence="3">
    <location>
        <position position="147"/>
    </location>
</feature>
<evidence type="ECO:0000256" key="1">
    <source>
        <dbReference type="ARBA" id="ARBA00010515"/>
    </source>
</evidence>
<comment type="caution">
    <text evidence="5">The sequence shown here is derived from an EMBL/GenBank/DDBJ whole genome shotgun (WGS) entry which is preliminary data.</text>
</comment>
<dbReference type="EMBL" id="JHEH01000007">
    <property type="protein sequence ID" value="KEP70162.1"/>
    <property type="molecule type" value="Genomic_DNA"/>
</dbReference>
<evidence type="ECO:0000259" key="4">
    <source>
        <dbReference type="Pfam" id="PF07859"/>
    </source>
</evidence>
<organism evidence="5 6">
    <name type="scientific">Thioclava dalianensis</name>
    <dbReference type="NCBI Taxonomy" id="1185766"/>
    <lineage>
        <taxon>Bacteria</taxon>
        <taxon>Pseudomonadati</taxon>
        <taxon>Pseudomonadota</taxon>
        <taxon>Alphaproteobacteria</taxon>
        <taxon>Rhodobacterales</taxon>
        <taxon>Paracoccaceae</taxon>
        <taxon>Thioclava</taxon>
    </lineage>
</organism>
<dbReference type="InterPro" id="IPR013094">
    <property type="entry name" value="AB_hydrolase_3"/>
</dbReference>
<evidence type="ECO:0000313" key="6">
    <source>
        <dbReference type="Proteomes" id="UP000027725"/>
    </source>
</evidence>
<comment type="similarity">
    <text evidence="1">Belongs to the 'GDXG' lipolytic enzyme family.</text>
</comment>
<dbReference type="InterPro" id="IPR050300">
    <property type="entry name" value="GDXG_lipolytic_enzyme"/>
</dbReference>
<dbReference type="OrthoDB" id="9806180at2"/>
<dbReference type="GO" id="GO:0016787">
    <property type="term" value="F:hydrolase activity"/>
    <property type="evidence" value="ECO:0007669"/>
    <property type="project" value="UniProtKB-KW"/>
</dbReference>
<dbReference type="RefSeq" id="WP_038064586.1">
    <property type="nucleotide sequence ID" value="NZ_FOVB01000001.1"/>
</dbReference>
<evidence type="ECO:0000313" key="5">
    <source>
        <dbReference type="EMBL" id="KEP70162.1"/>
    </source>
</evidence>